<comment type="subcellular location">
    <subcellularLocation>
        <location evidence="4">Secreted</location>
        <location evidence="4">Extracellular space</location>
        <location evidence="4">Apoplast</location>
    </subcellularLocation>
</comment>
<accession>A0A4S8IY72</accession>
<dbReference type="PANTHER" id="PTHR21495">
    <property type="entry name" value="NUCLEOPORIN-RELATED"/>
    <property type="match status" value="1"/>
</dbReference>
<feature type="signal peptide" evidence="4">
    <location>
        <begin position="1"/>
        <end position="27"/>
    </location>
</feature>
<dbReference type="Pfam" id="PF03018">
    <property type="entry name" value="Dirigent"/>
    <property type="match status" value="1"/>
</dbReference>
<dbReference type="InterPro" id="IPR044859">
    <property type="entry name" value="Allene_oxi_cyc_Dirigent"/>
</dbReference>
<dbReference type="GO" id="GO:0009699">
    <property type="term" value="P:phenylpropanoid biosynthetic process"/>
    <property type="evidence" value="ECO:0007669"/>
    <property type="project" value="UniProtKB-ARBA"/>
</dbReference>
<protein>
    <recommendedName>
        <fullName evidence="4">Dirigent protein</fullName>
    </recommendedName>
</protein>
<feature type="chain" id="PRO_5021041005" description="Dirigent protein" evidence="4">
    <location>
        <begin position="28"/>
        <end position="189"/>
    </location>
</feature>
<dbReference type="EMBL" id="PYDT01000008">
    <property type="protein sequence ID" value="THU53334.1"/>
    <property type="molecule type" value="Genomic_DNA"/>
</dbReference>
<keyword evidence="6" id="KW-1185">Reference proteome</keyword>
<evidence type="ECO:0000256" key="4">
    <source>
        <dbReference type="RuleBase" id="RU363099"/>
    </source>
</evidence>
<dbReference type="InterPro" id="IPR004265">
    <property type="entry name" value="Dirigent"/>
</dbReference>
<comment type="caution">
    <text evidence="5">The sequence shown here is derived from an EMBL/GenBank/DDBJ whole genome shotgun (WGS) entry which is preliminary data.</text>
</comment>
<dbReference type="STRING" id="52838.A0A4S8IY72"/>
<sequence length="189" mass="20510">MASSPHSSSHLYFLLVFFLLLLAAAAAFPVTSEFELGRQSRIHFRVYFHETYLGPDNTTVTVVNMSLPNTFGDIDIFDAVLRTGPSKWSTEVGRAQGVSFHMSQRDESSLIPLVLVFTAGNFCDSTLTVIGRMDASGKADRAIVGGTGVFQFASGNMVSKLVTFDDAGVVAAFDVYVVYYDDVRLSAIG</sequence>
<keyword evidence="4" id="KW-0732">Signal</keyword>
<evidence type="ECO:0000313" key="6">
    <source>
        <dbReference type="Proteomes" id="UP000317650"/>
    </source>
</evidence>
<comment type="similarity">
    <text evidence="1 4">Belongs to the plant dirigent protein family.</text>
</comment>
<gene>
    <name evidence="5" type="ORF">C4D60_Mb10t13310</name>
</gene>
<evidence type="ECO:0000256" key="3">
    <source>
        <dbReference type="ARBA" id="ARBA00022525"/>
    </source>
</evidence>
<keyword evidence="3 4" id="KW-0964">Secreted</keyword>
<name>A0A4S8IY72_MUSBA</name>
<evidence type="ECO:0000256" key="2">
    <source>
        <dbReference type="ARBA" id="ARBA00011738"/>
    </source>
</evidence>
<reference evidence="5 6" key="1">
    <citation type="journal article" date="2019" name="Nat. Plants">
        <title>Genome sequencing of Musa balbisiana reveals subgenome evolution and function divergence in polyploid bananas.</title>
        <authorList>
            <person name="Yao X."/>
        </authorList>
    </citation>
    <scope>NUCLEOTIDE SEQUENCE [LARGE SCALE GENOMIC DNA]</scope>
    <source>
        <strain evidence="6">cv. DH-PKW</strain>
        <tissue evidence="5">Leaves</tissue>
    </source>
</reference>
<proteinExistence type="inferred from homology"/>
<comment type="subunit">
    <text evidence="2 4">Homodimer.</text>
</comment>
<evidence type="ECO:0000256" key="1">
    <source>
        <dbReference type="ARBA" id="ARBA00010746"/>
    </source>
</evidence>
<comment type="function">
    <text evidence="4">Dirigent proteins impart stereoselectivity on the phenoxy radical-coupling reaction, yielding optically active lignans from two molecules of coniferyl alcohol in the biosynthesis of lignans, flavonolignans, and alkaloids and thus plays a central role in plant secondary metabolism.</text>
</comment>
<dbReference type="GO" id="GO:0048046">
    <property type="term" value="C:apoplast"/>
    <property type="evidence" value="ECO:0007669"/>
    <property type="project" value="UniProtKB-SubCell"/>
</dbReference>
<dbReference type="Gene3D" id="2.40.480.10">
    <property type="entry name" value="Allene oxide cyclase-like"/>
    <property type="match status" value="1"/>
</dbReference>
<evidence type="ECO:0000313" key="5">
    <source>
        <dbReference type="EMBL" id="THU53334.1"/>
    </source>
</evidence>
<organism evidence="5 6">
    <name type="scientific">Musa balbisiana</name>
    <name type="common">Banana</name>
    <dbReference type="NCBI Taxonomy" id="52838"/>
    <lineage>
        <taxon>Eukaryota</taxon>
        <taxon>Viridiplantae</taxon>
        <taxon>Streptophyta</taxon>
        <taxon>Embryophyta</taxon>
        <taxon>Tracheophyta</taxon>
        <taxon>Spermatophyta</taxon>
        <taxon>Magnoliopsida</taxon>
        <taxon>Liliopsida</taxon>
        <taxon>Zingiberales</taxon>
        <taxon>Musaceae</taxon>
        <taxon>Musa</taxon>
    </lineage>
</organism>
<keyword evidence="4" id="KW-0052">Apoplast</keyword>
<dbReference type="AlphaFoldDB" id="A0A4S8IY72"/>
<dbReference type="Proteomes" id="UP000317650">
    <property type="component" value="Chromosome 10"/>
</dbReference>